<evidence type="ECO:0000256" key="4">
    <source>
        <dbReference type="ARBA" id="ARBA00022729"/>
    </source>
</evidence>
<dbReference type="InterPro" id="IPR017996">
    <property type="entry name" value="MRJP/yellow-related"/>
</dbReference>
<dbReference type="PANTHER" id="PTHR10009:SF7">
    <property type="entry name" value="GH10609P-RELATED"/>
    <property type="match status" value="1"/>
</dbReference>
<keyword evidence="5" id="KW-0325">Glycoprotein</keyword>
<evidence type="ECO:0000256" key="5">
    <source>
        <dbReference type="ARBA" id="ARBA00023180"/>
    </source>
</evidence>
<name>A0A6P3WTC4_DINQU</name>
<dbReference type="PANTHER" id="PTHR10009">
    <property type="entry name" value="PROTEIN YELLOW-RELATED"/>
    <property type="match status" value="1"/>
</dbReference>
<evidence type="ECO:0000256" key="2">
    <source>
        <dbReference type="ARBA" id="ARBA00009127"/>
    </source>
</evidence>
<evidence type="ECO:0000313" key="7">
    <source>
        <dbReference type="Proteomes" id="UP000515204"/>
    </source>
</evidence>
<evidence type="ECO:0000256" key="1">
    <source>
        <dbReference type="ARBA" id="ARBA00004613"/>
    </source>
</evidence>
<dbReference type="PRINTS" id="PR01366">
    <property type="entry name" value="ROYALJELLY"/>
</dbReference>
<keyword evidence="3" id="KW-0964">Secreted</keyword>
<accession>A0A6P3WTC4</accession>
<dbReference type="InterPro" id="IPR011042">
    <property type="entry name" value="6-blade_b-propeller_TolB-like"/>
</dbReference>
<dbReference type="GeneID" id="106741675"/>
<keyword evidence="7" id="KW-1185">Reference proteome</keyword>
<evidence type="ECO:0000256" key="3">
    <source>
        <dbReference type="ARBA" id="ARBA00022525"/>
    </source>
</evidence>
<evidence type="ECO:0000313" key="8">
    <source>
        <dbReference type="RefSeq" id="XP_014469396.1"/>
    </source>
</evidence>
<dbReference type="AlphaFoldDB" id="A0A6P3WTC4"/>
<feature type="chain" id="PRO_5028477542" evidence="6">
    <location>
        <begin position="20"/>
        <end position="415"/>
    </location>
</feature>
<feature type="signal peptide" evidence="6">
    <location>
        <begin position="1"/>
        <end position="19"/>
    </location>
</feature>
<dbReference type="SUPFAM" id="SSF63825">
    <property type="entry name" value="YWTD domain"/>
    <property type="match status" value="1"/>
</dbReference>
<dbReference type="OrthoDB" id="8184345at2759"/>
<dbReference type="Pfam" id="PF03022">
    <property type="entry name" value="MRJP"/>
    <property type="match status" value="1"/>
</dbReference>
<sequence length="415" mass="47452">MELIRALVLFFGLVRSSQPQHLEVVYQWKYLDWVWPNIHLTGKNYTLGNAFTQDVDIDRQGRVFVTSPQWLEGVPISLSLVTKGQGPGGRLLVPYPNWTWHTPHNCESIISVYRLAIDECNRLWVVDSGRMTMKSVCPVKILIFDLATDQLIHKYVVPDDQVLYGKASLVTPIVDVGKTCLDTYLYVADVDQNGLVIYDLYRDHSWRVNNTRGNAFGPDFDEDAMNITIAGEWFDLTDGTLGMSLSPLGYFNHRYLYFNSLASYYQKYADTFSLARSEFWEPAIFQSNYKRASQAGVQATSRRGVIFFQLVQLTAIACWDIGKPFTPENVVIIAQDEKTLQYVSGIKVITNRAGEEELWFNTNRLQKTINMSLRPTETNFRIIKGKVDDIIRGTRCESSGVRTPVPDNSVFWHQI</sequence>
<dbReference type="Gene3D" id="2.120.10.30">
    <property type="entry name" value="TolB, C-terminal domain"/>
    <property type="match status" value="1"/>
</dbReference>
<organism evidence="7 8">
    <name type="scientific">Dinoponera quadriceps</name>
    <name type="common">South American ant</name>
    <dbReference type="NCBI Taxonomy" id="609295"/>
    <lineage>
        <taxon>Eukaryota</taxon>
        <taxon>Metazoa</taxon>
        <taxon>Ecdysozoa</taxon>
        <taxon>Arthropoda</taxon>
        <taxon>Hexapoda</taxon>
        <taxon>Insecta</taxon>
        <taxon>Pterygota</taxon>
        <taxon>Neoptera</taxon>
        <taxon>Endopterygota</taxon>
        <taxon>Hymenoptera</taxon>
        <taxon>Apocrita</taxon>
        <taxon>Aculeata</taxon>
        <taxon>Formicoidea</taxon>
        <taxon>Formicidae</taxon>
        <taxon>Ponerinae</taxon>
        <taxon>Ponerini</taxon>
        <taxon>Dinoponera</taxon>
    </lineage>
</organism>
<evidence type="ECO:0000256" key="6">
    <source>
        <dbReference type="SAM" id="SignalP"/>
    </source>
</evidence>
<comment type="subcellular location">
    <subcellularLocation>
        <location evidence="1">Secreted</location>
    </subcellularLocation>
</comment>
<dbReference type="GO" id="GO:0005576">
    <property type="term" value="C:extracellular region"/>
    <property type="evidence" value="ECO:0007669"/>
    <property type="project" value="UniProtKB-SubCell"/>
</dbReference>
<comment type="similarity">
    <text evidence="2">Belongs to the major royal jelly protein family.</text>
</comment>
<protein>
    <submittedName>
        <fullName evidence="8">Major royal jelly protein 1-like</fullName>
    </submittedName>
</protein>
<keyword evidence="4 6" id="KW-0732">Signal</keyword>
<dbReference type="Proteomes" id="UP000515204">
    <property type="component" value="Unplaced"/>
</dbReference>
<reference evidence="8" key="1">
    <citation type="submission" date="2025-08" db="UniProtKB">
        <authorList>
            <consortium name="RefSeq"/>
        </authorList>
    </citation>
    <scope>IDENTIFICATION</scope>
</reference>
<dbReference type="RefSeq" id="XP_014469396.1">
    <property type="nucleotide sequence ID" value="XM_014613910.1"/>
</dbReference>
<dbReference type="KEGG" id="dqu:106741675"/>
<proteinExistence type="inferred from homology"/>
<gene>
    <name evidence="8" type="primary">LOC106741675</name>
</gene>